<comment type="caution">
    <text evidence="3">The sequence shown here is derived from an EMBL/GenBank/DDBJ whole genome shotgun (WGS) entry which is preliminary data.</text>
</comment>
<proteinExistence type="predicted"/>
<keyword evidence="4" id="KW-1185">Reference proteome</keyword>
<gene>
    <name evidence="3" type="ORF">HPB48_010216</name>
</gene>
<evidence type="ECO:0000313" key="4">
    <source>
        <dbReference type="Proteomes" id="UP000821853"/>
    </source>
</evidence>
<evidence type="ECO:0000313" key="3">
    <source>
        <dbReference type="EMBL" id="KAH9372116.1"/>
    </source>
</evidence>
<dbReference type="InterPro" id="IPR057251">
    <property type="entry name" value="FP_C"/>
</dbReference>
<dbReference type="VEuPathDB" id="VectorBase:HLOH_045997"/>
<feature type="domain" description="FP protein C-terminal" evidence="2">
    <location>
        <begin position="199"/>
        <end position="247"/>
    </location>
</feature>
<protein>
    <recommendedName>
        <fullName evidence="2">FP protein C-terminal domain-containing protein</fullName>
    </recommendedName>
</protein>
<feature type="coiled-coil region" evidence="1">
    <location>
        <begin position="38"/>
        <end position="65"/>
    </location>
</feature>
<dbReference type="Proteomes" id="UP000821853">
    <property type="component" value="Chromosome 3"/>
</dbReference>
<dbReference type="OrthoDB" id="5989141at2759"/>
<dbReference type="Pfam" id="PF25298">
    <property type="entry name" value="Baculo_FP_2nd"/>
    <property type="match status" value="1"/>
</dbReference>
<name>A0A9J6GCK6_HAELO</name>
<sequence>MKHTVASLSEEFEQYKVAVDEKLDKFSAALDALKLALVDSKSAEIKDLQRELNEMKLSMDFMNKTFETVKTENATLIASNKSLAECNHRLSKKVAQVEQYSRLNNVEIRGVPVTQDENCSEILELIGEKVGCPVTPDGLDTVHWVPTHVKNQLNIIARFRSRDKRSSFLSEARKARLTTSSLNFNDREDRAIFINEHLTPENKRLLGKARALKKDKNWMFVWTENCVIKARKTTSSHVFRILTDHDLAIFEE</sequence>
<evidence type="ECO:0000256" key="1">
    <source>
        <dbReference type="SAM" id="Coils"/>
    </source>
</evidence>
<reference evidence="3 4" key="1">
    <citation type="journal article" date="2020" name="Cell">
        <title>Large-Scale Comparative Analyses of Tick Genomes Elucidate Their Genetic Diversity and Vector Capacities.</title>
        <authorList>
            <consortium name="Tick Genome and Microbiome Consortium (TIGMIC)"/>
            <person name="Jia N."/>
            <person name="Wang J."/>
            <person name="Shi W."/>
            <person name="Du L."/>
            <person name="Sun Y."/>
            <person name="Zhan W."/>
            <person name="Jiang J.F."/>
            <person name="Wang Q."/>
            <person name="Zhang B."/>
            <person name="Ji P."/>
            <person name="Bell-Sakyi L."/>
            <person name="Cui X.M."/>
            <person name="Yuan T.T."/>
            <person name="Jiang B.G."/>
            <person name="Yang W.F."/>
            <person name="Lam T.T."/>
            <person name="Chang Q.C."/>
            <person name="Ding S.J."/>
            <person name="Wang X.J."/>
            <person name="Zhu J.G."/>
            <person name="Ruan X.D."/>
            <person name="Zhao L."/>
            <person name="Wei J.T."/>
            <person name="Ye R.Z."/>
            <person name="Que T.C."/>
            <person name="Du C.H."/>
            <person name="Zhou Y.H."/>
            <person name="Cheng J.X."/>
            <person name="Dai P.F."/>
            <person name="Guo W.B."/>
            <person name="Han X.H."/>
            <person name="Huang E.J."/>
            <person name="Li L.F."/>
            <person name="Wei W."/>
            <person name="Gao Y.C."/>
            <person name="Liu J.Z."/>
            <person name="Shao H.Z."/>
            <person name="Wang X."/>
            <person name="Wang C.C."/>
            <person name="Yang T.C."/>
            <person name="Huo Q.B."/>
            <person name="Li W."/>
            <person name="Chen H.Y."/>
            <person name="Chen S.E."/>
            <person name="Zhou L.G."/>
            <person name="Ni X.B."/>
            <person name="Tian J.H."/>
            <person name="Sheng Y."/>
            <person name="Liu T."/>
            <person name="Pan Y.S."/>
            <person name="Xia L.Y."/>
            <person name="Li J."/>
            <person name="Zhao F."/>
            <person name="Cao W.C."/>
        </authorList>
    </citation>
    <scope>NUCLEOTIDE SEQUENCE [LARGE SCALE GENOMIC DNA]</scope>
    <source>
        <strain evidence="3">HaeL-2018</strain>
    </source>
</reference>
<organism evidence="3 4">
    <name type="scientific">Haemaphysalis longicornis</name>
    <name type="common">Bush tick</name>
    <dbReference type="NCBI Taxonomy" id="44386"/>
    <lineage>
        <taxon>Eukaryota</taxon>
        <taxon>Metazoa</taxon>
        <taxon>Ecdysozoa</taxon>
        <taxon>Arthropoda</taxon>
        <taxon>Chelicerata</taxon>
        <taxon>Arachnida</taxon>
        <taxon>Acari</taxon>
        <taxon>Parasitiformes</taxon>
        <taxon>Ixodida</taxon>
        <taxon>Ixodoidea</taxon>
        <taxon>Ixodidae</taxon>
        <taxon>Haemaphysalinae</taxon>
        <taxon>Haemaphysalis</taxon>
    </lineage>
</organism>
<dbReference type="OMA" id="RTENENC"/>
<dbReference type="AlphaFoldDB" id="A0A9J6GCK6"/>
<accession>A0A9J6GCK6</accession>
<dbReference type="EMBL" id="JABSTR010000005">
    <property type="protein sequence ID" value="KAH9372116.1"/>
    <property type="molecule type" value="Genomic_DNA"/>
</dbReference>
<keyword evidence="1" id="KW-0175">Coiled coil</keyword>
<evidence type="ECO:0000259" key="2">
    <source>
        <dbReference type="Pfam" id="PF25298"/>
    </source>
</evidence>